<accession>A0A1V9ZMN0</accession>
<name>A0A1V9ZMN0_9STRA</name>
<gene>
    <name evidence="1" type="ORF">THRCLA_06570</name>
</gene>
<reference evidence="1 2" key="1">
    <citation type="journal article" date="2014" name="Genome Biol. Evol.">
        <title>The secreted proteins of Achlya hypogyna and Thraustotheca clavata identify the ancestral oomycete secretome and reveal gene acquisitions by horizontal gene transfer.</title>
        <authorList>
            <person name="Misner I."/>
            <person name="Blouin N."/>
            <person name="Leonard G."/>
            <person name="Richards T.A."/>
            <person name="Lane C.E."/>
        </authorList>
    </citation>
    <scope>NUCLEOTIDE SEQUENCE [LARGE SCALE GENOMIC DNA]</scope>
    <source>
        <strain evidence="1 2">ATCC 34112</strain>
    </source>
</reference>
<comment type="caution">
    <text evidence="1">The sequence shown here is derived from an EMBL/GenBank/DDBJ whole genome shotgun (WGS) entry which is preliminary data.</text>
</comment>
<dbReference type="EMBL" id="JNBS01001820">
    <property type="protein sequence ID" value="OQR99248.1"/>
    <property type="molecule type" value="Genomic_DNA"/>
</dbReference>
<dbReference type="SUPFAM" id="SSF140860">
    <property type="entry name" value="Pseudo ankyrin repeat-like"/>
    <property type="match status" value="1"/>
</dbReference>
<dbReference type="Gene3D" id="1.25.40.20">
    <property type="entry name" value="Ankyrin repeat-containing domain"/>
    <property type="match status" value="1"/>
</dbReference>
<dbReference type="OrthoDB" id="77374at2759"/>
<proteinExistence type="predicted"/>
<protein>
    <submittedName>
        <fullName evidence="1">Uncharacterized protein</fullName>
    </submittedName>
</protein>
<dbReference type="InterPro" id="IPR036770">
    <property type="entry name" value="Ankyrin_rpt-contain_sf"/>
</dbReference>
<keyword evidence="2" id="KW-1185">Reference proteome</keyword>
<dbReference type="Proteomes" id="UP000243217">
    <property type="component" value="Unassembled WGS sequence"/>
</dbReference>
<sequence>MSVEDEFLSVLTDGIVHQGILLGETWESLCQRKYKPPPSGITLVITTRKKDLTDAEVQLAAQLYQEGLKDNSELDLDDVMQHVLDQREVKQSKWDYTRAQKLQSFFTRLSKPVLVRIKRKTLPEAQAKPFGQGKAQTEEMSALQFATYFGEYHVVQALLPFEPQHATQAFLDACREGYAQIAQYLLESTTADLDIHCISHGFLLATEHEHLQVLKKIQAVQQTRLDTLCHGSAFSGFQLGQRYIAVAVEIALLKANSDILRWLVELNLMFDHEWNHCIQYGLRLACGIGKSHIYIPVLLLLLEVLAPKVASVALGSTTPHDMKPDDIERFKAIKANLLYDFYSNHLQNGTID</sequence>
<evidence type="ECO:0000313" key="1">
    <source>
        <dbReference type="EMBL" id="OQR99248.1"/>
    </source>
</evidence>
<dbReference type="AlphaFoldDB" id="A0A1V9ZMN0"/>
<evidence type="ECO:0000313" key="2">
    <source>
        <dbReference type="Proteomes" id="UP000243217"/>
    </source>
</evidence>
<organism evidence="1 2">
    <name type="scientific">Thraustotheca clavata</name>
    <dbReference type="NCBI Taxonomy" id="74557"/>
    <lineage>
        <taxon>Eukaryota</taxon>
        <taxon>Sar</taxon>
        <taxon>Stramenopiles</taxon>
        <taxon>Oomycota</taxon>
        <taxon>Saprolegniomycetes</taxon>
        <taxon>Saprolegniales</taxon>
        <taxon>Achlyaceae</taxon>
        <taxon>Thraustotheca</taxon>
    </lineage>
</organism>